<keyword evidence="3" id="KW-1185">Reference proteome</keyword>
<dbReference type="Proteomes" id="UP001607302">
    <property type="component" value="Unassembled WGS sequence"/>
</dbReference>
<keyword evidence="1" id="KW-0812">Transmembrane</keyword>
<evidence type="ECO:0000313" key="3">
    <source>
        <dbReference type="Proteomes" id="UP001607302"/>
    </source>
</evidence>
<comment type="caution">
    <text evidence="2">The sequence shown here is derived from an EMBL/GenBank/DDBJ whole genome shotgun (WGS) entry which is preliminary data.</text>
</comment>
<feature type="transmembrane region" description="Helical" evidence="1">
    <location>
        <begin position="36"/>
        <end position="53"/>
    </location>
</feature>
<accession>A0ABD2BLY5</accession>
<gene>
    <name evidence="2" type="ORF">V1478_003492</name>
</gene>
<organism evidence="2 3">
    <name type="scientific">Vespula squamosa</name>
    <name type="common">Southern yellow jacket</name>
    <name type="synonym">Wasp</name>
    <dbReference type="NCBI Taxonomy" id="30214"/>
    <lineage>
        <taxon>Eukaryota</taxon>
        <taxon>Metazoa</taxon>
        <taxon>Ecdysozoa</taxon>
        <taxon>Arthropoda</taxon>
        <taxon>Hexapoda</taxon>
        <taxon>Insecta</taxon>
        <taxon>Pterygota</taxon>
        <taxon>Neoptera</taxon>
        <taxon>Endopterygota</taxon>
        <taxon>Hymenoptera</taxon>
        <taxon>Apocrita</taxon>
        <taxon>Aculeata</taxon>
        <taxon>Vespoidea</taxon>
        <taxon>Vespidae</taxon>
        <taxon>Vespinae</taxon>
        <taxon>Vespula</taxon>
    </lineage>
</organism>
<keyword evidence="1" id="KW-1133">Transmembrane helix</keyword>
<sequence length="72" mass="8180">MGKLSTPRSRHRTAGALIADGCCYSNGEYACKDVDLILFFLLHTLLLLLLLLLRKEKYFELLSKAWGRYGSD</sequence>
<evidence type="ECO:0000256" key="1">
    <source>
        <dbReference type="SAM" id="Phobius"/>
    </source>
</evidence>
<proteinExistence type="predicted"/>
<name>A0ABD2BLY5_VESSQ</name>
<dbReference type="EMBL" id="JAUDFV010000074">
    <property type="protein sequence ID" value="KAL2733794.1"/>
    <property type="molecule type" value="Genomic_DNA"/>
</dbReference>
<evidence type="ECO:0000313" key="2">
    <source>
        <dbReference type="EMBL" id="KAL2733794.1"/>
    </source>
</evidence>
<protein>
    <submittedName>
        <fullName evidence="2">Uncharacterized protein</fullName>
    </submittedName>
</protein>
<keyword evidence="1" id="KW-0472">Membrane</keyword>
<reference evidence="2 3" key="1">
    <citation type="journal article" date="2024" name="Ann. Entomol. Soc. Am.">
        <title>Genomic analyses of the southern and eastern yellowjacket wasps (Hymenoptera: Vespidae) reveal evolutionary signatures of social life.</title>
        <authorList>
            <person name="Catto M.A."/>
            <person name="Caine P.B."/>
            <person name="Orr S.E."/>
            <person name="Hunt B.G."/>
            <person name="Goodisman M.A.D."/>
        </authorList>
    </citation>
    <scope>NUCLEOTIDE SEQUENCE [LARGE SCALE GENOMIC DNA]</scope>
    <source>
        <strain evidence="2">233</strain>
        <tissue evidence="2">Head and thorax</tissue>
    </source>
</reference>
<dbReference type="AlphaFoldDB" id="A0ABD2BLY5"/>